<evidence type="ECO:0000256" key="9">
    <source>
        <dbReference type="ARBA" id="ARBA00022982"/>
    </source>
</evidence>
<evidence type="ECO:0000256" key="1">
    <source>
        <dbReference type="ARBA" id="ARBA00001974"/>
    </source>
</evidence>
<dbReference type="GO" id="GO:0009055">
    <property type="term" value="F:electron transfer activity"/>
    <property type="evidence" value="ECO:0007669"/>
    <property type="project" value="TreeGrafter"/>
</dbReference>
<keyword evidence="5" id="KW-0813">Transport</keyword>
<dbReference type="EMBL" id="FNRA01000005">
    <property type="protein sequence ID" value="SEA79370.1"/>
    <property type="molecule type" value="Genomic_DNA"/>
</dbReference>
<dbReference type="SUPFAM" id="SSF56425">
    <property type="entry name" value="Succinate dehydrogenase/fumarate reductase flavoprotein, catalytic domain"/>
    <property type="match status" value="1"/>
</dbReference>
<dbReference type="Gene3D" id="1.20.58.100">
    <property type="entry name" value="Fumarate reductase/succinate dehydrogenase flavoprotein-like, C-terminal domain"/>
    <property type="match status" value="1"/>
</dbReference>
<dbReference type="FunFam" id="3.50.50.60:FF:000009">
    <property type="entry name" value="Succinate dehydrogenase flavoprotein subunit"/>
    <property type="match status" value="1"/>
</dbReference>
<gene>
    <name evidence="16" type="ORF">SAMN05443550_105224</name>
</gene>
<dbReference type="NCBIfam" id="NF005749">
    <property type="entry name" value="PRK07573.1"/>
    <property type="match status" value="1"/>
</dbReference>
<feature type="active site" description="Proton acceptor" evidence="13">
    <location>
        <position position="330"/>
    </location>
</feature>
<dbReference type="SUPFAM" id="SSF46977">
    <property type="entry name" value="Succinate dehydrogenase/fumarate reductase flavoprotein C-terminal domain"/>
    <property type="match status" value="1"/>
</dbReference>
<comment type="catalytic activity">
    <reaction evidence="12">
        <text>a quinone + succinate = fumarate + a quinol</text>
        <dbReference type="Rhea" id="RHEA:40523"/>
        <dbReference type="ChEBI" id="CHEBI:24646"/>
        <dbReference type="ChEBI" id="CHEBI:29806"/>
        <dbReference type="ChEBI" id="CHEBI:30031"/>
        <dbReference type="ChEBI" id="CHEBI:132124"/>
        <dbReference type="EC" id="1.3.5.1"/>
    </reaction>
</comment>
<keyword evidence="7" id="KW-0285">Flavoprotein</keyword>
<proteinExistence type="inferred from homology"/>
<dbReference type="STRING" id="425514.SAMN05443550_105224"/>
<evidence type="ECO:0000256" key="2">
    <source>
        <dbReference type="ARBA" id="ARBA00004413"/>
    </source>
</evidence>
<evidence type="ECO:0000313" key="17">
    <source>
        <dbReference type="Proteomes" id="UP000198850"/>
    </source>
</evidence>
<dbReference type="OrthoDB" id="9806724at2"/>
<dbReference type="Pfam" id="PF00890">
    <property type="entry name" value="FAD_binding_2"/>
    <property type="match status" value="1"/>
</dbReference>
<dbReference type="PANTHER" id="PTHR11632:SF53">
    <property type="entry name" value="SUCCINATE DEHYDROGENASE FLAVOPROTEIN SUBUNIT"/>
    <property type="match status" value="1"/>
</dbReference>
<dbReference type="PRINTS" id="PR00368">
    <property type="entry name" value="FADPNR"/>
</dbReference>
<dbReference type="EC" id="1.3.5.1" evidence="4"/>
<dbReference type="PANTHER" id="PTHR11632">
    <property type="entry name" value="SUCCINATE DEHYDROGENASE 2 FLAVOPROTEIN SUBUNIT"/>
    <property type="match status" value="1"/>
</dbReference>
<comment type="subcellular location">
    <subcellularLocation>
        <location evidence="2">Cell membrane</location>
        <topology evidence="2">Peripheral membrane protein</topology>
        <orientation evidence="2">Cytoplasmic side</orientation>
    </subcellularLocation>
</comment>
<evidence type="ECO:0000256" key="10">
    <source>
        <dbReference type="ARBA" id="ARBA00023002"/>
    </source>
</evidence>
<dbReference type="InterPro" id="IPR037099">
    <property type="entry name" value="Fum_R/Succ_DH_flav-like_C_sf"/>
</dbReference>
<feature type="domain" description="FAD-dependent oxidoreductase 2 FAD-binding" evidence="14">
    <location>
        <begin position="36"/>
        <end position="441"/>
    </location>
</feature>
<evidence type="ECO:0000256" key="6">
    <source>
        <dbReference type="ARBA" id="ARBA00022475"/>
    </source>
</evidence>
<dbReference type="GO" id="GO:0009061">
    <property type="term" value="P:anaerobic respiration"/>
    <property type="evidence" value="ECO:0007669"/>
    <property type="project" value="TreeGrafter"/>
</dbReference>
<organism evidence="16 17">
    <name type="scientific">Pedobacter hartonius</name>
    <dbReference type="NCBI Taxonomy" id="425514"/>
    <lineage>
        <taxon>Bacteria</taxon>
        <taxon>Pseudomonadati</taxon>
        <taxon>Bacteroidota</taxon>
        <taxon>Sphingobacteriia</taxon>
        <taxon>Sphingobacteriales</taxon>
        <taxon>Sphingobacteriaceae</taxon>
        <taxon>Pedobacter</taxon>
    </lineage>
</organism>
<dbReference type="GO" id="GO:0050660">
    <property type="term" value="F:flavin adenine dinucleotide binding"/>
    <property type="evidence" value="ECO:0007669"/>
    <property type="project" value="TreeGrafter"/>
</dbReference>
<dbReference type="Pfam" id="PF02910">
    <property type="entry name" value="Succ_DH_flav_C"/>
    <property type="match status" value="1"/>
</dbReference>
<accession>A0A1H4E485</accession>
<evidence type="ECO:0000256" key="11">
    <source>
        <dbReference type="ARBA" id="ARBA00023136"/>
    </source>
</evidence>
<sequence>MELDAKIPEGPLEDKWSFYKAHARLVNPANRKKLPVIIVGTGLSGASAAASLAEQGYSVQSFCFQDSARRAHSVAAQGGVNAAKNYQNDGDSVYRMFYDTLKGGDFRAREANVYRLAECSLSLIDQAVAQGVPFAREYGGYLSNRSFGGVQVSRTFYARGQTGQQLLLGAYQSLMRQVELGKVKLYSRHEMLDLVVIDGKAKGIIARNLDTGAIERYAAEAVVIATGGFGKIYYLSTLAMGCNGSAIWRAHKRGALMACPSWTQIHPTCLPQAGDYQSKLTLMSESLRNDGRIWVPKLTDEKRAANDIPEEERDYYLERRYPSFGNLAPRDISSRAAKERIDAGFGVGTQHNAVYLDFSKAIKEQGLDKVKEKYGNLFSMYKKITADDAYEAPMKISPAAHFSMGGLWVDYELMTTIPGLFAVGEANFADHGANRLGANSLLQACVDGYFILPYTIANYLAGELKAEKVSVKHPQFEVAEREVTEQLERLMAIKGTKTADQFHKELGKLLYDKCGLSRSAAGLNEAILGIQKLHHEFYTQLIVPGTAGEINAELEKAGRVADYLEIAELMCHDALSREESCGAHFREEYQTADGEALRNDEKFCYVSAWEWTGTDAAPVLHPEPLVFEFIKLSVRSYT</sequence>
<evidence type="ECO:0000259" key="14">
    <source>
        <dbReference type="Pfam" id="PF00890"/>
    </source>
</evidence>
<name>A0A1H4E485_9SPHI</name>
<keyword evidence="10" id="KW-0560">Oxidoreductase</keyword>
<dbReference type="GO" id="GO:0005886">
    <property type="term" value="C:plasma membrane"/>
    <property type="evidence" value="ECO:0007669"/>
    <property type="project" value="UniProtKB-SubCell"/>
</dbReference>
<dbReference type="Proteomes" id="UP000198850">
    <property type="component" value="Unassembled WGS sequence"/>
</dbReference>
<keyword evidence="6" id="KW-1003">Cell membrane</keyword>
<comment type="similarity">
    <text evidence="3">Belongs to the FAD-dependent oxidoreductase 2 family. FRD/SDH subfamily.</text>
</comment>
<dbReference type="InterPro" id="IPR036188">
    <property type="entry name" value="FAD/NAD-bd_sf"/>
</dbReference>
<evidence type="ECO:0000256" key="7">
    <source>
        <dbReference type="ARBA" id="ARBA00022630"/>
    </source>
</evidence>
<dbReference type="Gene3D" id="3.90.700.10">
    <property type="entry name" value="Succinate dehydrogenase/fumarate reductase flavoprotein, catalytic domain"/>
    <property type="match status" value="1"/>
</dbReference>
<evidence type="ECO:0000256" key="12">
    <source>
        <dbReference type="ARBA" id="ARBA00049220"/>
    </source>
</evidence>
<dbReference type="RefSeq" id="WP_090556718.1">
    <property type="nucleotide sequence ID" value="NZ_FNRA01000005.1"/>
</dbReference>
<feature type="domain" description="Fumarate reductase/succinate dehydrogenase flavoprotein-like C-terminal" evidence="15">
    <location>
        <begin position="503"/>
        <end position="637"/>
    </location>
</feature>
<dbReference type="NCBIfam" id="TIGR01811">
    <property type="entry name" value="sdhA_Bsu"/>
    <property type="match status" value="1"/>
</dbReference>
<keyword evidence="17" id="KW-1185">Reference proteome</keyword>
<dbReference type="InterPro" id="IPR003953">
    <property type="entry name" value="FAD-dep_OxRdtase_2_FAD-bd"/>
</dbReference>
<dbReference type="InterPro" id="IPR027477">
    <property type="entry name" value="Succ_DH/fumarate_Rdtase_cat_sf"/>
</dbReference>
<evidence type="ECO:0000313" key="16">
    <source>
        <dbReference type="EMBL" id="SEA79370.1"/>
    </source>
</evidence>
<evidence type="ECO:0000259" key="15">
    <source>
        <dbReference type="Pfam" id="PF02910"/>
    </source>
</evidence>
<evidence type="ECO:0000256" key="5">
    <source>
        <dbReference type="ARBA" id="ARBA00022448"/>
    </source>
</evidence>
<evidence type="ECO:0000256" key="8">
    <source>
        <dbReference type="ARBA" id="ARBA00022827"/>
    </source>
</evidence>
<evidence type="ECO:0000256" key="3">
    <source>
        <dbReference type="ARBA" id="ARBA00008040"/>
    </source>
</evidence>
<keyword evidence="8" id="KW-0274">FAD</keyword>
<evidence type="ECO:0000256" key="13">
    <source>
        <dbReference type="PIRSR" id="PIRSR630664-50"/>
    </source>
</evidence>
<comment type="cofactor">
    <cofactor evidence="1">
        <name>FAD</name>
        <dbReference type="ChEBI" id="CHEBI:57692"/>
    </cofactor>
</comment>
<dbReference type="InterPro" id="IPR011280">
    <property type="entry name" value="Succ_DH/Fum_Rdt_flav_su"/>
</dbReference>
<dbReference type="InterPro" id="IPR015939">
    <property type="entry name" value="Fum_Rdtase/Succ_DH_flav-like_C"/>
</dbReference>
<keyword evidence="9" id="KW-0249">Electron transport</keyword>
<dbReference type="GO" id="GO:0008177">
    <property type="term" value="F:succinate dehydrogenase (quinone) activity"/>
    <property type="evidence" value="ECO:0007669"/>
    <property type="project" value="UniProtKB-EC"/>
</dbReference>
<dbReference type="AlphaFoldDB" id="A0A1H4E485"/>
<dbReference type="Gene3D" id="3.50.50.60">
    <property type="entry name" value="FAD/NAD(P)-binding domain"/>
    <property type="match status" value="1"/>
</dbReference>
<keyword evidence="11" id="KW-0472">Membrane</keyword>
<reference evidence="16 17" key="1">
    <citation type="submission" date="2016-10" db="EMBL/GenBank/DDBJ databases">
        <authorList>
            <person name="de Groot N.N."/>
        </authorList>
    </citation>
    <scope>NUCLEOTIDE SEQUENCE [LARGE SCALE GENOMIC DNA]</scope>
    <source>
        <strain evidence="16 17">DSM 19033</strain>
    </source>
</reference>
<dbReference type="FunFam" id="3.90.700.10:FF:000006">
    <property type="entry name" value="Succinate dehydrogenase flavoprotein subunit"/>
    <property type="match status" value="1"/>
</dbReference>
<dbReference type="InterPro" id="IPR030664">
    <property type="entry name" value="SdhA/FrdA/AprA"/>
</dbReference>
<evidence type="ECO:0000256" key="4">
    <source>
        <dbReference type="ARBA" id="ARBA00012792"/>
    </source>
</evidence>
<dbReference type="FunFam" id="1.20.58.100:FF:000003">
    <property type="entry name" value="Succinate dehydrogenase flavoprotein subunit"/>
    <property type="match status" value="1"/>
</dbReference>
<dbReference type="SUPFAM" id="SSF51905">
    <property type="entry name" value="FAD/NAD(P)-binding domain"/>
    <property type="match status" value="1"/>
</dbReference>
<protein>
    <recommendedName>
        <fullName evidence="4">succinate dehydrogenase</fullName>
        <ecNumber evidence="4">1.3.5.1</ecNumber>
    </recommendedName>
</protein>